<evidence type="ECO:0000313" key="2">
    <source>
        <dbReference type="Proteomes" id="UP000008840"/>
    </source>
</evidence>
<name>B2FIW4_STRMK</name>
<evidence type="ECO:0000313" key="1">
    <source>
        <dbReference type="EMBL" id="CAQ43893.1"/>
    </source>
</evidence>
<dbReference type="EMBL" id="AM743169">
    <property type="protein sequence ID" value="CAQ43893.1"/>
    <property type="molecule type" value="Genomic_DNA"/>
</dbReference>
<accession>B2FIW4</accession>
<dbReference type="KEGG" id="sml:Smlt0289"/>
<gene>
    <name evidence="1" type="ordered locus">Smlt0289</name>
</gene>
<dbReference type="Proteomes" id="UP000008840">
    <property type="component" value="Chromosome"/>
</dbReference>
<sequence>MTRPNNAAVRAAFWQVVEAGLVSRGVGNHTSDPSQLAVCMPEVRTEAKRLGVRLPAGKSLLDAMRTCHRLVDVTPIRSRVRHSTVTCWIFRK</sequence>
<protein>
    <submittedName>
        <fullName evidence="1">Uncharacterized protein</fullName>
    </submittedName>
</protein>
<dbReference type="eggNOG" id="ENOG502ZUYP">
    <property type="taxonomic scope" value="Bacteria"/>
</dbReference>
<dbReference type="AlphaFoldDB" id="B2FIW4"/>
<dbReference type="HOGENOM" id="CLU_2411955_0_0_6"/>
<reference evidence="1 2" key="1">
    <citation type="journal article" date="2008" name="Genome Biol.">
        <title>The complete genome, comparative and functional analysis of Stenotrophomonas maltophilia reveals an organism heavily shielded by drug resistance determinants.</title>
        <authorList>
            <person name="Crossman L.C."/>
            <person name="Gould V.C."/>
            <person name="Dow J.M."/>
            <person name="Vernikos G.S."/>
            <person name="Okazaki A."/>
            <person name="Sebaihia M."/>
            <person name="Saunders D."/>
            <person name="Arrowsmith C."/>
            <person name="Carver T."/>
            <person name="Peters N."/>
            <person name="Adlem E."/>
            <person name="Kerhornou A."/>
            <person name="Lord A."/>
            <person name="Murphy L."/>
            <person name="Seeger K."/>
            <person name="Squares R."/>
            <person name="Rutter S."/>
            <person name="Quail M.A."/>
            <person name="Rajandream M.A."/>
            <person name="Harris D."/>
            <person name="Churcher C."/>
            <person name="Bentley S.D."/>
            <person name="Parkhill J."/>
            <person name="Thomson N.R."/>
            <person name="Avison M.B."/>
        </authorList>
    </citation>
    <scope>NUCLEOTIDE SEQUENCE [LARGE SCALE GENOMIC DNA]</scope>
    <source>
        <strain evidence="1 2">K279a</strain>
    </source>
</reference>
<proteinExistence type="predicted"/>
<keyword evidence="2" id="KW-1185">Reference proteome</keyword>
<organism evidence="1 2">
    <name type="scientific">Stenotrophomonas maltophilia (strain K279a)</name>
    <dbReference type="NCBI Taxonomy" id="522373"/>
    <lineage>
        <taxon>Bacteria</taxon>
        <taxon>Pseudomonadati</taxon>
        <taxon>Pseudomonadota</taxon>
        <taxon>Gammaproteobacteria</taxon>
        <taxon>Lysobacterales</taxon>
        <taxon>Lysobacteraceae</taxon>
        <taxon>Stenotrophomonas</taxon>
        <taxon>Stenotrophomonas maltophilia group</taxon>
    </lineage>
</organism>
<dbReference type="EnsemblBacteria" id="CAQ43893">
    <property type="protein sequence ID" value="CAQ43893"/>
    <property type="gene ID" value="Smlt0289"/>
</dbReference>